<dbReference type="RefSeq" id="WP_145073776.1">
    <property type="nucleotide sequence ID" value="NZ_CP036425.1"/>
</dbReference>
<gene>
    <name evidence="1" type="ORF">KS4_03790</name>
</gene>
<dbReference type="PANTHER" id="PTHR43393">
    <property type="entry name" value="CYTOKININ RIBOSIDE 5'-MONOPHOSPHATE PHOSPHORIBOHYDROLASE"/>
    <property type="match status" value="1"/>
</dbReference>
<dbReference type="Proteomes" id="UP000317369">
    <property type="component" value="Chromosome"/>
</dbReference>
<proteinExistence type="predicted"/>
<keyword evidence="2" id="KW-1185">Reference proteome</keyword>
<accession>A0A517YQ51</accession>
<protein>
    <recommendedName>
        <fullName evidence="3">TIGR00725 family protein</fullName>
    </recommendedName>
</protein>
<dbReference type="Pfam" id="PF18306">
    <property type="entry name" value="LDcluster4"/>
    <property type="match status" value="1"/>
</dbReference>
<evidence type="ECO:0000313" key="2">
    <source>
        <dbReference type="Proteomes" id="UP000317369"/>
    </source>
</evidence>
<evidence type="ECO:0000313" key="1">
    <source>
        <dbReference type="EMBL" id="QDU32347.1"/>
    </source>
</evidence>
<dbReference type="InterPro" id="IPR041164">
    <property type="entry name" value="LDcluster4"/>
</dbReference>
<dbReference type="PANTHER" id="PTHR43393:SF3">
    <property type="entry name" value="LYSINE DECARBOXYLASE-LIKE PROTEIN"/>
    <property type="match status" value="1"/>
</dbReference>
<dbReference type="OrthoDB" id="9801098at2"/>
<dbReference type="EMBL" id="CP036425">
    <property type="protein sequence ID" value="QDU32347.1"/>
    <property type="molecule type" value="Genomic_DNA"/>
</dbReference>
<sequence length="183" mass="19980">MNENKRYSVSVIGDSDCLVDSICYRLAYETGMLLADNRYYIVTGGLGGVMEAADKGAHASKYYEFGDTIGYLPGNHTALANQWVDRPIPTSLGHVRNAIVAQSDAIIAVGGAAGTLSEMCFAWIFDRLVVGLTCNGWSKELAGKKIDNRIRFPHIKDDCVFMASNPIEAVNLINQKLPQYLGI</sequence>
<name>A0A517YQ51_9BACT</name>
<dbReference type="GO" id="GO:0005829">
    <property type="term" value="C:cytosol"/>
    <property type="evidence" value="ECO:0007669"/>
    <property type="project" value="TreeGrafter"/>
</dbReference>
<dbReference type="SUPFAM" id="SSF102405">
    <property type="entry name" value="MCP/YpsA-like"/>
    <property type="match status" value="1"/>
</dbReference>
<dbReference type="KEGG" id="pcor:KS4_03790"/>
<organism evidence="1 2">
    <name type="scientific">Poriferisphaera corsica</name>
    <dbReference type="NCBI Taxonomy" id="2528020"/>
    <lineage>
        <taxon>Bacteria</taxon>
        <taxon>Pseudomonadati</taxon>
        <taxon>Planctomycetota</taxon>
        <taxon>Phycisphaerae</taxon>
        <taxon>Phycisphaerales</taxon>
        <taxon>Phycisphaeraceae</taxon>
        <taxon>Poriferisphaera</taxon>
    </lineage>
</organism>
<dbReference type="AlphaFoldDB" id="A0A517YQ51"/>
<dbReference type="InterPro" id="IPR052341">
    <property type="entry name" value="LOG_family_nucleotidases"/>
</dbReference>
<dbReference type="Gene3D" id="3.40.50.450">
    <property type="match status" value="1"/>
</dbReference>
<reference evidence="1 2" key="1">
    <citation type="submission" date="2019-02" db="EMBL/GenBank/DDBJ databases">
        <title>Deep-cultivation of Planctomycetes and their phenomic and genomic characterization uncovers novel biology.</title>
        <authorList>
            <person name="Wiegand S."/>
            <person name="Jogler M."/>
            <person name="Boedeker C."/>
            <person name="Pinto D."/>
            <person name="Vollmers J."/>
            <person name="Rivas-Marin E."/>
            <person name="Kohn T."/>
            <person name="Peeters S.H."/>
            <person name="Heuer A."/>
            <person name="Rast P."/>
            <person name="Oberbeckmann S."/>
            <person name="Bunk B."/>
            <person name="Jeske O."/>
            <person name="Meyerdierks A."/>
            <person name="Storesund J.E."/>
            <person name="Kallscheuer N."/>
            <person name="Luecker S."/>
            <person name="Lage O.M."/>
            <person name="Pohl T."/>
            <person name="Merkel B.J."/>
            <person name="Hornburger P."/>
            <person name="Mueller R.-W."/>
            <person name="Bruemmer F."/>
            <person name="Labrenz M."/>
            <person name="Spormann A.M."/>
            <person name="Op den Camp H."/>
            <person name="Overmann J."/>
            <person name="Amann R."/>
            <person name="Jetten M.S.M."/>
            <person name="Mascher T."/>
            <person name="Medema M.H."/>
            <person name="Devos D.P."/>
            <person name="Kaster A.-K."/>
            <person name="Ovreas L."/>
            <person name="Rohde M."/>
            <person name="Galperin M.Y."/>
            <person name="Jogler C."/>
        </authorList>
    </citation>
    <scope>NUCLEOTIDE SEQUENCE [LARGE SCALE GENOMIC DNA]</scope>
    <source>
        <strain evidence="1 2">KS4</strain>
    </source>
</reference>
<evidence type="ECO:0008006" key="3">
    <source>
        <dbReference type="Google" id="ProtNLM"/>
    </source>
</evidence>